<dbReference type="RefSeq" id="WP_050046868.1">
    <property type="nucleotide sequence ID" value="NZ_JHEG04000001.1"/>
</dbReference>
<dbReference type="STRING" id="1479485.DA73_0244305"/>
<proteinExistence type="inferred from homology"/>
<evidence type="ECO:0000256" key="3">
    <source>
        <dbReference type="ARBA" id="ARBA00022723"/>
    </source>
</evidence>
<evidence type="ECO:0000256" key="7">
    <source>
        <dbReference type="SAM" id="MobiDB-lite"/>
    </source>
</evidence>
<feature type="region of interest" description="Disordered" evidence="7">
    <location>
        <begin position="236"/>
        <end position="255"/>
    </location>
</feature>
<dbReference type="Pfam" id="PF01385">
    <property type="entry name" value="OrfB_IS605"/>
    <property type="match status" value="1"/>
</dbReference>
<keyword evidence="5" id="KW-0238">DNA-binding</keyword>
<gene>
    <name evidence="12" type="ORF">DA73_0244305</name>
    <name evidence="11" type="ORF">DA73_0400025645</name>
</gene>
<evidence type="ECO:0000256" key="4">
    <source>
        <dbReference type="ARBA" id="ARBA00022833"/>
    </source>
</evidence>
<reference evidence="11" key="2">
    <citation type="submission" date="2019-11" db="EMBL/GenBank/DDBJ databases">
        <title>Improved Assembly of Tolypothrix boutellei genome.</title>
        <authorList>
            <person name="Sarangi A.N."/>
            <person name="Mukherjee M."/>
            <person name="Ghosh S."/>
            <person name="Singh D."/>
            <person name="Das A."/>
            <person name="Kant S."/>
            <person name="Prusty A."/>
            <person name="Tripathy S."/>
        </authorList>
    </citation>
    <scope>NUCLEOTIDE SEQUENCE</scope>
    <source>
        <strain evidence="11">VB521301</strain>
    </source>
</reference>
<feature type="compositionally biased region" description="Basic residues" evidence="7">
    <location>
        <begin position="260"/>
        <end position="270"/>
    </location>
</feature>
<dbReference type="Pfam" id="PF12323">
    <property type="entry name" value="HTH_OrfB_IS605"/>
    <property type="match status" value="1"/>
</dbReference>
<keyword evidence="13" id="KW-1185">Reference proteome</keyword>
<evidence type="ECO:0000256" key="5">
    <source>
        <dbReference type="ARBA" id="ARBA00023125"/>
    </source>
</evidence>
<evidence type="ECO:0000313" key="11">
    <source>
        <dbReference type="EMBL" id="KAF3888482.1"/>
    </source>
</evidence>
<organism evidence="12">
    <name type="scientific">Tolypothrix bouteillei VB521301</name>
    <dbReference type="NCBI Taxonomy" id="1479485"/>
    <lineage>
        <taxon>Bacteria</taxon>
        <taxon>Bacillati</taxon>
        <taxon>Cyanobacteriota</taxon>
        <taxon>Cyanophyceae</taxon>
        <taxon>Nostocales</taxon>
        <taxon>Tolypothrichaceae</taxon>
        <taxon>Tolypothrix</taxon>
    </lineage>
</organism>
<sequence>MQVSYQYKLRPRENQSKVMDSWLDMQRSLFNWFLADRIDGYYQTFVMGEYCDIRTRTEQCPLTCSLSKNSNLHNPWKNPDKNGVVKKRSASLMQDAYLAEMKQARPWYKTIHSNVLQMLVKRLECSMEGFFKHGRGFPSFKNRSNFRSFQYKPGDVKLDGNKIYLPLIGWMRFYNSRPIPQGFQIRTVTLRKKADGWYTSILIRDDSVPDYPTPKEVNTIVGVDMGLTKLVHCSDGSEFDNPRPSTSKKGKRTLKIRQRRLSRKKKGSANRKKEAQKLARLHKKRADKRSAYQWLVASKIVRKADAISVEDLNIKGMKARCKPKPDDVKQGRFLKNGQSAKRGLNRSISDASWGTLIEKIQYAAAKSGKSFFKVDPKNTSRTCSKCGVVDALSRFGEKFVCTSCGHEAHADKQAAVNIKTRAVQQNGLTIKKLKKVRRDSAEPKQLILFETPNPELTGIKRRHRASNGERGVPGNPPTSVQLSLWDNAEMAYSRESHPF</sequence>
<accession>A0A0C1N6B2</accession>
<keyword evidence="6" id="KW-0233">DNA recombination</keyword>
<reference evidence="12" key="1">
    <citation type="journal article" date="2015" name="Genome Announc.">
        <title>Draft Genome Sequence of Tolypothrix boutellei Strain VB521301.</title>
        <authorList>
            <person name="Chandrababunaidu M.M."/>
            <person name="Singh D."/>
            <person name="Sen D."/>
            <person name="Bhan S."/>
            <person name="Das S."/>
            <person name="Gupta A."/>
            <person name="Adhikary S.P."/>
            <person name="Tripathy S."/>
        </authorList>
    </citation>
    <scope>NUCLEOTIDE SEQUENCE</scope>
    <source>
        <strain evidence="12">VB521301</strain>
    </source>
</reference>
<dbReference type="InterPro" id="IPR021027">
    <property type="entry name" value="Transposase_put_HTH"/>
</dbReference>
<dbReference type="NCBIfam" id="NF040570">
    <property type="entry name" value="guided_TnpB"/>
    <property type="match status" value="1"/>
</dbReference>
<comment type="similarity">
    <text evidence="1">In the C-terminal section; belongs to the transposase 35 family.</text>
</comment>
<evidence type="ECO:0000256" key="6">
    <source>
        <dbReference type="ARBA" id="ARBA00023172"/>
    </source>
</evidence>
<evidence type="ECO:0000313" key="12">
    <source>
        <dbReference type="EMBL" id="KIE07981.1"/>
    </source>
</evidence>
<keyword evidence="2" id="KW-0815">Transposition</keyword>
<feature type="domain" description="Cas12f1-like TNB" evidence="9">
    <location>
        <begin position="353"/>
        <end position="418"/>
    </location>
</feature>
<evidence type="ECO:0000256" key="2">
    <source>
        <dbReference type="ARBA" id="ARBA00022578"/>
    </source>
</evidence>
<dbReference type="EMBL" id="JHEG04000001">
    <property type="protein sequence ID" value="KAF3888482.1"/>
    <property type="molecule type" value="Genomic_DNA"/>
</dbReference>
<dbReference type="AlphaFoldDB" id="A0A0C1N6B2"/>
<feature type="domain" description="Probable transposase IS891/IS1136/IS1341" evidence="8">
    <location>
        <begin position="208"/>
        <end position="318"/>
    </location>
</feature>
<evidence type="ECO:0000259" key="9">
    <source>
        <dbReference type="Pfam" id="PF07282"/>
    </source>
</evidence>
<comment type="caution">
    <text evidence="12">The sequence shown here is derived from an EMBL/GenBank/DDBJ whole genome shotgun (WGS) entry which is preliminary data.</text>
</comment>
<keyword evidence="4" id="KW-0862">Zinc</keyword>
<evidence type="ECO:0000256" key="1">
    <source>
        <dbReference type="ARBA" id="ARBA00008761"/>
    </source>
</evidence>
<evidence type="ECO:0000313" key="13">
    <source>
        <dbReference type="Proteomes" id="UP000029738"/>
    </source>
</evidence>
<evidence type="ECO:0000259" key="10">
    <source>
        <dbReference type="Pfam" id="PF12323"/>
    </source>
</evidence>
<keyword evidence="3" id="KW-0479">Metal-binding</keyword>
<dbReference type="EMBL" id="JHEG02000059">
    <property type="protein sequence ID" value="KIE07981.1"/>
    <property type="molecule type" value="Genomic_DNA"/>
</dbReference>
<name>A0A0C1N6B2_9CYAN</name>
<dbReference type="Pfam" id="PF07282">
    <property type="entry name" value="Cas12f1-like_TNB"/>
    <property type="match status" value="1"/>
</dbReference>
<dbReference type="GO" id="GO:0046872">
    <property type="term" value="F:metal ion binding"/>
    <property type="evidence" value="ECO:0007669"/>
    <property type="project" value="UniProtKB-KW"/>
</dbReference>
<dbReference type="InterPro" id="IPR010095">
    <property type="entry name" value="Cas12f1-like_TNB"/>
</dbReference>
<feature type="compositionally biased region" description="Basic residues" evidence="7">
    <location>
        <begin position="246"/>
        <end position="255"/>
    </location>
</feature>
<dbReference type="InterPro" id="IPR001959">
    <property type="entry name" value="Transposase"/>
</dbReference>
<protein>
    <submittedName>
        <fullName evidence="12">Transposase</fullName>
    </submittedName>
</protein>
<dbReference type="OrthoDB" id="448372at2"/>
<dbReference type="Proteomes" id="UP000029738">
    <property type="component" value="Unassembled WGS sequence"/>
</dbReference>
<feature type="domain" description="Transposase putative helix-turn-helix" evidence="10">
    <location>
        <begin position="1"/>
        <end position="43"/>
    </location>
</feature>
<feature type="region of interest" description="Disordered" evidence="7">
    <location>
        <begin position="260"/>
        <end position="282"/>
    </location>
</feature>
<dbReference type="GO" id="GO:0003677">
    <property type="term" value="F:DNA binding"/>
    <property type="evidence" value="ECO:0007669"/>
    <property type="project" value="UniProtKB-KW"/>
</dbReference>
<evidence type="ECO:0000259" key="8">
    <source>
        <dbReference type="Pfam" id="PF01385"/>
    </source>
</evidence>
<dbReference type="GO" id="GO:0032196">
    <property type="term" value="P:transposition"/>
    <property type="evidence" value="ECO:0007669"/>
    <property type="project" value="UniProtKB-KW"/>
</dbReference>
<dbReference type="GO" id="GO:0006310">
    <property type="term" value="P:DNA recombination"/>
    <property type="evidence" value="ECO:0007669"/>
    <property type="project" value="UniProtKB-KW"/>
</dbReference>